<protein>
    <submittedName>
        <fullName evidence="3">Aspartate racemase</fullName>
    </submittedName>
</protein>
<evidence type="ECO:0000313" key="4">
    <source>
        <dbReference type="Proteomes" id="UP000215931"/>
    </source>
</evidence>
<reference evidence="3 4" key="1">
    <citation type="submission" date="2017-08" db="EMBL/GenBank/DDBJ databases">
        <title>Mesorhizobium wenxinae sp. nov., a novel rhizobial species isolated from root nodules of chickpea (Cicer arietinum L.).</title>
        <authorList>
            <person name="Zhang J."/>
        </authorList>
    </citation>
    <scope>NUCLEOTIDE SEQUENCE [LARGE SCALE GENOMIC DNA]</scope>
    <source>
        <strain evidence="4">WYCCWR 10019</strain>
    </source>
</reference>
<sequence length="244" mass="26612">MTVRQSKLIGMVGGMSWESSALYYRLLNAAAHRRLGGHHNARSVLFTLDFDELNTMASMGRWDSVGERVAEAARCLEGAGADFVIITAVTPHSVADQVEAAIGIPLLHLADPTAVAIRNRGFSRVGLLGTRYTMEMDFFRQRLRDRHGLDVITPLQEQRTALHRIIVDELTLGAVKNASKAALLQMARDLQARGAEAIIVGCTELPLLLDTDDYPVPAFDVTVLHAEAAVDLALETDPREASEA</sequence>
<dbReference type="Proteomes" id="UP000215931">
    <property type="component" value="Unassembled WGS sequence"/>
</dbReference>
<dbReference type="OrthoDB" id="9803739at2"/>
<dbReference type="RefSeq" id="WP_095517390.1">
    <property type="nucleotide sequence ID" value="NZ_NPKH01000011.1"/>
</dbReference>
<evidence type="ECO:0000256" key="2">
    <source>
        <dbReference type="ARBA" id="ARBA00023235"/>
    </source>
</evidence>
<accession>A0A271KNM5</accession>
<organism evidence="3 4">
    <name type="scientific">Mesorhizobium wenxiniae</name>
    <dbReference type="NCBI Taxonomy" id="2014805"/>
    <lineage>
        <taxon>Bacteria</taxon>
        <taxon>Pseudomonadati</taxon>
        <taxon>Pseudomonadota</taxon>
        <taxon>Alphaproteobacteria</taxon>
        <taxon>Hyphomicrobiales</taxon>
        <taxon>Phyllobacteriaceae</taxon>
        <taxon>Mesorhizobium</taxon>
    </lineage>
</organism>
<comment type="caution">
    <text evidence="3">The sequence shown here is derived from an EMBL/GenBank/DDBJ whole genome shotgun (WGS) entry which is preliminary data.</text>
</comment>
<gene>
    <name evidence="3" type="ORF">CIT31_02985</name>
</gene>
<dbReference type="InterPro" id="IPR001920">
    <property type="entry name" value="Asp/Glu_race"/>
</dbReference>
<dbReference type="GO" id="GO:0047661">
    <property type="term" value="F:amino-acid racemase activity"/>
    <property type="evidence" value="ECO:0007669"/>
    <property type="project" value="InterPro"/>
</dbReference>
<dbReference type="Gene3D" id="3.40.50.1860">
    <property type="match status" value="2"/>
</dbReference>
<dbReference type="PROSITE" id="PS00924">
    <property type="entry name" value="ASP_GLU_RACEMASE_2"/>
    <property type="match status" value="1"/>
</dbReference>
<dbReference type="NCBIfam" id="TIGR00035">
    <property type="entry name" value="asp_race"/>
    <property type="match status" value="1"/>
</dbReference>
<dbReference type="AlphaFoldDB" id="A0A271KNM5"/>
<dbReference type="EMBL" id="NPKH01000011">
    <property type="protein sequence ID" value="PAP96697.1"/>
    <property type="molecule type" value="Genomic_DNA"/>
</dbReference>
<dbReference type="Pfam" id="PF01177">
    <property type="entry name" value="Asp_Glu_race"/>
    <property type="match status" value="1"/>
</dbReference>
<name>A0A271KNM5_9HYPH</name>
<dbReference type="PANTHER" id="PTHR21198:SF7">
    <property type="entry name" value="ASPARTATE-GLUTAMATE RACEMASE FAMILY"/>
    <property type="match status" value="1"/>
</dbReference>
<proteinExistence type="inferred from homology"/>
<evidence type="ECO:0000256" key="1">
    <source>
        <dbReference type="ARBA" id="ARBA00007847"/>
    </source>
</evidence>
<dbReference type="InterPro" id="IPR033134">
    <property type="entry name" value="Asp/Glu_racemase_AS_2"/>
</dbReference>
<comment type="similarity">
    <text evidence="1">Belongs to the aspartate/glutamate racemases family.</text>
</comment>
<dbReference type="PANTHER" id="PTHR21198">
    <property type="entry name" value="GLUTAMATE RACEMASE"/>
    <property type="match status" value="1"/>
</dbReference>
<evidence type="ECO:0000313" key="3">
    <source>
        <dbReference type="EMBL" id="PAP96697.1"/>
    </source>
</evidence>
<dbReference type="SUPFAM" id="SSF53681">
    <property type="entry name" value="Aspartate/glutamate racemase"/>
    <property type="match status" value="2"/>
</dbReference>
<keyword evidence="4" id="KW-1185">Reference proteome</keyword>
<keyword evidence="2" id="KW-0413">Isomerase</keyword>
<dbReference type="InterPro" id="IPR004380">
    <property type="entry name" value="Asp_race"/>
</dbReference>
<dbReference type="InterPro" id="IPR015942">
    <property type="entry name" value="Asp/Glu/hydantoin_racemase"/>
</dbReference>